<evidence type="ECO:0000313" key="3">
    <source>
        <dbReference type="Proteomes" id="UP001216907"/>
    </source>
</evidence>
<dbReference type="Gene3D" id="1.10.10.10">
    <property type="entry name" value="Winged helix-like DNA-binding domain superfamily/Winged helix DNA-binding domain"/>
    <property type="match status" value="2"/>
</dbReference>
<accession>A0ABT6F565</accession>
<dbReference type="InterPro" id="IPR036390">
    <property type="entry name" value="WH_DNA-bd_sf"/>
</dbReference>
<feature type="region of interest" description="Disordered" evidence="1">
    <location>
        <begin position="189"/>
        <end position="215"/>
    </location>
</feature>
<protein>
    <submittedName>
        <fullName evidence="2">YceH family protein</fullName>
    </submittedName>
</protein>
<reference evidence="2 3" key="1">
    <citation type="submission" date="2023-03" db="EMBL/GenBank/DDBJ databases">
        <title>Paludisphaera mucosa sp. nov. a novel planctomycete from northern fen.</title>
        <authorList>
            <person name="Ivanova A."/>
        </authorList>
    </citation>
    <scope>NUCLEOTIDE SEQUENCE [LARGE SCALE GENOMIC DNA]</scope>
    <source>
        <strain evidence="2 3">Pla2</strain>
    </source>
</reference>
<dbReference type="EMBL" id="JARRAG010000001">
    <property type="protein sequence ID" value="MDG3002718.1"/>
    <property type="molecule type" value="Genomic_DNA"/>
</dbReference>
<dbReference type="Proteomes" id="UP001216907">
    <property type="component" value="Unassembled WGS sequence"/>
</dbReference>
<dbReference type="InterPro" id="IPR007432">
    <property type="entry name" value="DUF480"/>
</dbReference>
<comment type="caution">
    <text evidence="2">The sequence shown here is derived from an EMBL/GenBank/DDBJ whole genome shotgun (WGS) entry which is preliminary data.</text>
</comment>
<dbReference type="PANTHER" id="PTHR38768:SF1">
    <property type="entry name" value="UPF0502 PROTEIN YCEH"/>
    <property type="match status" value="1"/>
</dbReference>
<evidence type="ECO:0000256" key="1">
    <source>
        <dbReference type="SAM" id="MobiDB-lite"/>
    </source>
</evidence>
<proteinExistence type="predicted"/>
<dbReference type="SUPFAM" id="SSF46785">
    <property type="entry name" value="Winged helix' DNA-binding domain"/>
    <property type="match status" value="2"/>
</dbReference>
<name>A0ABT6F565_9BACT</name>
<evidence type="ECO:0000313" key="2">
    <source>
        <dbReference type="EMBL" id="MDG3002718.1"/>
    </source>
</evidence>
<dbReference type="Pfam" id="PF04337">
    <property type="entry name" value="DUF480"/>
    <property type="match status" value="1"/>
</dbReference>
<dbReference type="RefSeq" id="WP_277859082.1">
    <property type="nucleotide sequence ID" value="NZ_JARRAG010000001.1"/>
</dbReference>
<keyword evidence="3" id="KW-1185">Reference proteome</keyword>
<organism evidence="2 3">
    <name type="scientific">Paludisphaera mucosa</name>
    <dbReference type="NCBI Taxonomy" id="3030827"/>
    <lineage>
        <taxon>Bacteria</taxon>
        <taxon>Pseudomonadati</taxon>
        <taxon>Planctomycetota</taxon>
        <taxon>Planctomycetia</taxon>
        <taxon>Isosphaerales</taxon>
        <taxon>Isosphaeraceae</taxon>
        <taxon>Paludisphaera</taxon>
    </lineage>
</organism>
<dbReference type="InterPro" id="IPR036388">
    <property type="entry name" value="WH-like_DNA-bd_sf"/>
</dbReference>
<sequence length="244" mass="26545">MSENESTAAPAASWTPLTAPERRVLGVLAEKAKTTPEYYPMTIAAIVTGCNQKSNRDPVVDYDADDVEDVLHALRKKGAAILVEAGGRVARWKHTLYDWLKVSKVELAVVTELLLRGPQTEGDLRARASRMEPLADLAALQTHLEALADRNLVVYLSPRGQKRGVVVTHGIYPPAELEKVRQAFAHAAVAEDDEAPARSSAPRGESAPGWRDEAAGLRTEVEELRGRVETLAAELRELRTALGA</sequence>
<dbReference type="PANTHER" id="PTHR38768">
    <property type="entry name" value="UPF0502 PROTEIN YCEH"/>
    <property type="match status" value="1"/>
</dbReference>
<gene>
    <name evidence="2" type="ORF">PZE19_02865</name>
</gene>